<feature type="transmembrane region" description="Helical" evidence="7">
    <location>
        <begin position="566"/>
        <end position="585"/>
    </location>
</feature>
<evidence type="ECO:0000256" key="5">
    <source>
        <dbReference type="ARBA" id="ARBA00023136"/>
    </source>
</evidence>
<evidence type="ECO:0000256" key="2">
    <source>
        <dbReference type="ARBA" id="ARBA00010199"/>
    </source>
</evidence>
<comment type="caution">
    <text evidence="8">The sequence shown here is derived from an EMBL/GenBank/DDBJ whole genome shotgun (WGS) entry which is preliminary data.</text>
</comment>
<feature type="compositionally biased region" description="Basic and acidic residues" evidence="6">
    <location>
        <begin position="191"/>
        <end position="200"/>
    </location>
</feature>
<dbReference type="Pfam" id="PF01554">
    <property type="entry name" value="MatE"/>
    <property type="match status" value="2"/>
</dbReference>
<feature type="transmembrane region" description="Helical" evidence="7">
    <location>
        <begin position="348"/>
        <end position="366"/>
    </location>
</feature>
<gene>
    <name evidence="8" type="ORF">SEPCBS57363_005828</name>
</gene>
<evidence type="ECO:0008006" key="10">
    <source>
        <dbReference type="Google" id="ProtNLM"/>
    </source>
</evidence>
<feature type="region of interest" description="Disordered" evidence="6">
    <location>
        <begin position="191"/>
        <end position="240"/>
    </location>
</feature>
<dbReference type="InterPro" id="IPR045069">
    <property type="entry name" value="MATE_euk"/>
</dbReference>
<comment type="similarity">
    <text evidence="2">Belongs to the multi antimicrobial extrusion (MATE) (TC 2.A.66.1) family.</text>
</comment>
<organism evidence="8 9">
    <name type="scientific">Sporothrix epigloea</name>
    <dbReference type="NCBI Taxonomy" id="1892477"/>
    <lineage>
        <taxon>Eukaryota</taxon>
        <taxon>Fungi</taxon>
        <taxon>Dikarya</taxon>
        <taxon>Ascomycota</taxon>
        <taxon>Pezizomycotina</taxon>
        <taxon>Sordariomycetes</taxon>
        <taxon>Sordariomycetidae</taxon>
        <taxon>Ophiostomatales</taxon>
        <taxon>Ophiostomataceae</taxon>
        <taxon>Sporothrix</taxon>
    </lineage>
</organism>
<feature type="transmembrane region" description="Helical" evidence="7">
    <location>
        <begin position="440"/>
        <end position="466"/>
    </location>
</feature>
<evidence type="ECO:0000256" key="3">
    <source>
        <dbReference type="ARBA" id="ARBA00022692"/>
    </source>
</evidence>
<evidence type="ECO:0000313" key="8">
    <source>
        <dbReference type="EMBL" id="CAK7273789.1"/>
    </source>
</evidence>
<evidence type="ECO:0000256" key="7">
    <source>
        <dbReference type="SAM" id="Phobius"/>
    </source>
</evidence>
<feature type="compositionally biased region" description="Low complexity" evidence="6">
    <location>
        <begin position="230"/>
        <end position="240"/>
    </location>
</feature>
<dbReference type="CDD" id="cd13132">
    <property type="entry name" value="MATE_eukaryotic"/>
    <property type="match status" value="1"/>
</dbReference>
<accession>A0ABP0DZP7</accession>
<keyword evidence="3 7" id="KW-0812">Transmembrane</keyword>
<reference evidence="8 9" key="1">
    <citation type="submission" date="2024-01" db="EMBL/GenBank/DDBJ databases">
        <authorList>
            <person name="Allen C."/>
            <person name="Tagirdzhanova G."/>
        </authorList>
    </citation>
    <scope>NUCLEOTIDE SEQUENCE [LARGE SCALE GENOMIC DNA]</scope>
    <source>
        <strain evidence="8 9">CBS 573.63</strain>
    </source>
</reference>
<evidence type="ECO:0000313" key="9">
    <source>
        <dbReference type="Proteomes" id="UP001642501"/>
    </source>
</evidence>
<proteinExistence type="inferred from homology"/>
<feature type="transmembrane region" description="Helical" evidence="7">
    <location>
        <begin position="487"/>
        <end position="505"/>
    </location>
</feature>
<protein>
    <recommendedName>
        <fullName evidence="10">MATE efflux family protein</fullName>
    </recommendedName>
</protein>
<name>A0ABP0DZP7_9PEZI</name>
<feature type="transmembrane region" description="Helical" evidence="7">
    <location>
        <begin position="378"/>
        <end position="400"/>
    </location>
</feature>
<feature type="region of interest" description="Disordered" evidence="6">
    <location>
        <begin position="57"/>
        <end position="95"/>
    </location>
</feature>
<keyword evidence="5 7" id="KW-0472">Membrane</keyword>
<dbReference type="NCBIfam" id="TIGR00797">
    <property type="entry name" value="matE"/>
    <property type="match status" value="1"/>
</dbReference>
<keyword evidence="9" id="KW-1185">Reference proteome</keyword>
<evidence type="ECO:0000256" key="1">
    <source>
        <dbReference type="ARBA" id="ARBA00004141"/>
    </source>
</evidence>
<dbReference type="InterPro" id="IPR002528">
    <property type="entry name" value="MATE_fam"/>
</dbReference>
<dbReference type="Proteomes" id="UP001642501">
    <property type="component" value="Unassembled WGS sequence"/>
</dbReference>
<dbReference type="EMBL" id="CAWUOM010000144">
    <property type="protein sequence ID" value="CAK7273789.1"/>
    <property type="molecule type" value="Genomic_DNA"/>
</dbReference>
<feature type="transmembrane region" description="Helical" evidence="7">
    <location>
        <begin position="412"/>
        <end position="434"/>
    </location>
</feature>
<feature type="transmembrane region" description="Helical" evidence="7">
    <location>
        <begin position="638"/>
        <end position="659"/>
    </location>
</feature>
<feature type="region of interest" description="Disordered" evidence="6">
    <location>
        <begin position="1"/>
        <end position="22"/>
    </location>
</feature>
<evidence type="ECO:0000256" key="6">
    <source>
        <dbReference type="SAM" id="MobiDB-lite"/>
    </source>
</evidence>
<sequence>MAPSRPITMGSPSTGNRRESLAGMASSFAASLADPSPLAQQVLARDIAELTASEIEAENRASASAPASYQPAEIVPYTDGNDSDSNEDGMPYGPSSSGPILYRRPSAIAYGNARPVLGIAANADPTLSKDERLKSREAELSLLRDNHLLPPKHAAAAGSSGSALGETYPDRRESGYWGRIYKRVFSTRRPKDTVEEERRLQGAGVDASSPGGEAHERTALLGSVPPPSAPASEASTTETGSALDEQWDAAVAAGQIQTTWQREAKTIAVYSRSLIITFLLQYSINITGIFAVSHIGKAELGAVSLSAMTATITFYAPCQGLATCLDTLCAQAYGSGHKFLVGLQLQRMCCFLMILCVPIAGIWIYSESILTSLVPEREIAALAGLYLRVLVFSMPASAVFECSKRYMQAQGLFTANTYVLFTAAPINILLNWLFVWKLEMGYIGAPISAVITQWLMPLLLLAYVYFVDGSQCWGGFSKRIFSNWGPMIKLALPGMIMIEAEYFAFEILTLAAGRFGTTELAAQSVLVTITSTTYQIPFPMSIAASTRIANLIGANLPDAAKTSAKVATVAGFLIGAFNLLVVALFRYQIPRLFTADPDVIELVAKASPIVAFMQVFDGSSSVASALLRGVGRQEIGSYANLAAYYIVALPISFGLGMGLDWKLPGLWAGVTVGLFLVTVAENLYLYSYNWESAVAEAELRNASG</sequence>
<feature type="transmembrane region" description="Helical" evidence="7">
    <location>
        <begin position="665"/>
        <end position="685"/>
    </location>
</feature>
<comment type="subcellular location">
    <subcellularLocation>
        <location evidence="1">Membrane</location>
        <topology evidence="1">Multi-pass membrane protein</topology>
    </subcellularLocation>
</comment>
<evidence type="ECO:0000256" key="4">
    <source>
        <dbReference type="ARBA" id="ARBA00022989"/>
    </source>
</evidence>
<dbReference type="PANTHER" id="PTHR11206">
    <property type="entry name" value="MULTIDRUG RESISTANCE PROTEIN"/>
    <property type="match status" value="1"/>
</dbReference>
<keyword evidence="4 7" id="KW-1133">Transmembrane helix</keyword>